<keyword evidence="1" id="KW-0732">Signal</keyword>
<accession>A0A1G8JSI7</accession>
<dbReference type="RefSeq" id="WP_090264873.1">
    <property type="nucleotide sequence ID" value="NZ_FNDS01000008.1"/>
</dbReference>
<dbReference type="PROSITE" id="PS51257">
    <property type="entry name" value="PROKAR_LIPOPROTEIN"/>
    <property type="match status" value="1"/>
</dbReference>
<gene>
    <name evidence="2" type="ORF">SAMN05216272_10833</name>
</gene>
<protein>
    <recommendedName>
        <fullName evidence="4">Lipoprotein</fullName>
    </recommendedName>
</protein>
<dbReference type="OrthoDB" id="6935985at2"/>
<proteinExistence type="predicted"/>
<feature type="signal peptide" evidence="1">
    <location>
        <begin position="1"/>
        <end position="20"/>
    </location>
</feature>
<organism evidence="2 3">
    <name type="scientific">Pseudomonas panipatensis</name>
    <dbReference type="NCBI Taxonomy" id="428992"/>
    <lineage>
        <taxon>Bacteria</taxon>
        <taxon>Pseudomonadati</taxon>
        <taxon>Pseudomonadota</taxon>
        <taxon>Gammaproteobacteria</taxon>
        <taxon>Pseudomonadales</taxon>
        <taxon>Pseudomonadaceae</taxon>
        <taxon>Pseudomonas</taxon>
    </lineage>
</organism>
<dbReference type="STRING" id="428992.SAMN05216272_10833"/>
<dbReference type="AlphaFoldDB" id="A0A1G8JSI7"/>
<feature type="chain" id="PRO_5011603391" description="Lipoprotein" evidence="1">
    <location>
        <begin position="21"/>
        <end position="246"/>
    </location>
</feature>
<keyword evidence="3" id="KW-1185">Reference proteome</keyword>
<sequence>MRRALILSALLGLLTGCAGTPPDPSGVWINQAAIDAASKSGKLREALLAYGPNLEWRLDSKAQKASFSNGFELGEGQLSHDPNDKKHWQVAFYGSKQETLAVDGKQLLQTASENWPEQRFSRPQETPTAQAPAGASFQHALYGAFLKGTWIIKEGQGQGSKVSFQPDGRLDGMPNAERYALCLAGDCAAMSGDNDSIWLQQGRQGREYLFQRNDDKLELFEAVNRAQSDEMPEYNPGRRVWLLERD</sequence>
<evidence type="ECO:0008006" key="4">
    <source>
        <dbReference type="Google" id="ProtNLM"/>
    </source>
</evidence>
<evidence type="ECO:0000256" key="1">
    <source>
        <dbReference type="SAM" id="SignalP"/>
    </source>
</evidence>
<dbReference type="EMBL" id="FNDS01000008">
    <property type="protein sequence ID" value="SDI34027.1"/>
    <property type="molecule type" value="Genomic_DNA"/>
</dbReference>
<dbReference type="Proteomes" id="UP000199636">
    <property type="component" value="Unassembled WGS sequence"/>
</dbReference>
<reference evidence="3" key="1">
    <citation type="submission" date="2016-10" db="EMBL/GenBank/DDBJ databases">
        <authorList>
            <person name="Varghese N."/>
            <person name="Submissions S."/>
        </authorList>
    </citation>
    <scope>NUCLEOTIDE SEQUENCE [LARGE SCALE GENOMIC DNA]</scope>
    <source>
        <strain evidence="3">CCM 7469</strain>
    </source>
</reference>
<name>A0A1G8JSI7_9PSED</name>
<evidence type="ECO:0000313" key="2">
    <source>
        <dbReference type="EMBL" id="SDI34027.1"/>
    </source>
</evidence>
<evidence type="ECO:0000313" key="3">
    <source>
        <dbReference type="Proteomes" id="UP000199636"/>
    </source>
</evidence>